<protein>
    <submittedName>
        <fullName evidence="1">Anti-sigma factor</fullName>
    </submittedName>
</protein>
<evidence type="ECO:0000313" key="1">
    <source>
        <dbReference type="EMBL" id="OHU60833.1"/>
    </source>
</evidence>
<name>A0A1S1LVY1_MYCCH</name>
<proteinExistence type="predicted"/>
<dbReference type="Proteomes" id="UP000180043">
    <property type="component" value="Unassembled WGS sequence"/>
</dbReference>
<sequence length="151" mass="16758">MTETHTTQCGSRPDERSLTFEISARLDNLAMIRTVVAAAAMFDDMDIDTVADLKLATDEACTRLIRASVPEAILTVRLNFHSDWLAIEAFTHCLSGDVFPLESFSWHVLNSLVDDVKTFERDGPDCSDRRVVGITMTTRRDSNAAVRVAHG</sequence>
<organism evidence="1 2">
    <name type="scientific">Mycobacteroides chelonae</name>
    <name type="common">Mycobacterium chelonae</name>
    <dbReference type="NCBI Taxonomy" id="1774"/>
    <lineage>
        <taxon>Bacteria</taxon>
        <taxon>Bacillati</taxon>
        <taxon>Actinomycetota</taxon>
        <taxon>Actinomycetes</taxon>
        <taxon>Mycobacteriales</taxon>
        <taxon>Mycobacteriaceae</taxon>
        <taxon>Mycobacteroides</taxon>
    </lineage>
</organism>
<dbReference type="EMBL" id="MLIQ01000006">
    <property type="protein sequence ID" value="OHU60833.1"/>
    <property type="molecule type" value="Genomic_DNA"/>
</dbReference>
<gene>
    <name evidence="1" type="ORF">BKG82_01735</name>
</gene>
<comment type="caution">
    <text evidence="1">The sequence shown here is derived from an EMBL/GenBank/DDBJ whole genome shotgun (WGS) entry which is preliminary data.</text>
</comment>
<dbReference type="AlphaFoldDB" id="A0A1S1LVY1"/>
<dbReference type="RefSeq" id="WP_057967746.1">
    <property type="nucleotide sequence ID" value="NZ_MLII01000034.1"/>
</dbReference>
<evidence type="ECO:0000313" key="2">
    <source>
        <dbReference type="Proteomes" id="UP000180043"/>
    </source>
</evidence>
<accession>A0A1S1LVY1</accession>
<reference evidence="1 2" key="1">
    <citation type="submission" date="2016-10" db="EMBL/GenBank/DDBJ databases">
        <title>Evaluation of Human, Veterinary and Environmental Mycobacterium chelonae Isolates by Core Genome Phylogenomic Analysis, Targeted Gene Comparison, and Anti-microbial Susceptibility Patterns: A Tale of Mistaken Identities.</title>
        <authorList>
            <person name="Fogelson S.B."/>
            <person name="Camus A.C."/>
            <person name="Lorenz W."/>
            <person name="Vasireddy R."/>
            <person name="Vasireddy S."/>
            <person name="Smith T."/>
            <person name="Brown-Elliott B.A."/>
            <person name="Wallace R.J.Jr."/>
            <person name="Hasan N.A."/>
            <person name="Reischl U."/>
            <person name="Sanchez S."/>
        </authorList>
    </citation>
    <scope>NUCLEOTIDE SEQUENCE [LARGE SCALE GENOMIC DNA]</scope>
    <source>
        <strain evidence="1 2">15515</strain>
    </source>
</reference>